<dbReference type="SMART" id="SM00944">
    <property type="entry name" value="Pro-kuma_activ"/>
    <property type="match status" value="1"/>
</dbReference>
<dbReference type="Proteomes" id="UP000039046">
    <property type="component" value="Unassembled WGS sequence"/>
</dbReference>
<dbReference type="STRING" id="1531966.A0A0A1TBM9"/>
<evidence type="ECO:0000313" key="4">
    <source>
        <dbReference type="Proteomes" id="UP000039046"/>
    </source>
</evidence>
<feature type="signal peptide" evidence="1">
    <location>
        <begin position="1"/>
        <end position="17"/>
    </location>
</feature>
<dbReference type="InterPro" id="IPR050819">
    <property type="entry name" value="Tripeptidyl-peptidase_I"/>
</dbReference>
<dbReference type="GO" id="GO:0006508">
    <property type="term" value="P:proteolysis"/>
    <property type="evidence" value="ECO:0007669"/>
    <property type="project" value="TreeGrafter"/>
</dbReference>
<dbReference type="Pfam" id="PF09286">
    <property type="entry name" value="Pro-kuma_activ"/>
    <property type="match status" value="1"/>
</dbReference>
<dbReference type="AlphaFoldDB" id="A0A0A1TBM9"/>
<accession>A0A0A1TBM9</accession>
<evidence type="ECO:0000256" key="1">
    <source>
        <dbReference type="SAM" id="SignalP"/>
    </source>
</evidence>
<dbReference type="GO" id="GO:0008240">
    <property type="term" value="F:tripeptidyl-peptidase activity"/>
    <property type="evidence" value="ECO:0007669"/>
    <property type="project" value="TreeGrafter"/>
</dbReference>
<dbReference type="OrthoDB" id="4867732at2759"/>
<dbReference type="HOGENOM" id="CLU_1289752_0_0_1"/>
<proteinExistence type="predicted"/>
<reference evidence="3 4" key="1">
    <citation type="journal article" date="2015" name="Genome Announc.">
        <title>Draft Genome Sequence and Gene Annotation of the Entomopathogenic Fungus Verticillium hemipterigenum.</title>
        <authorList>
            <person name="Horn F."/>
            <person name="Habel A."/>
            <person name="Scharf D.H."/>
            <person name="Dworschak J."/>
            <person name="Brakhage A.A."/>
            <person name="Guthke R."/>
            <person name="Hertweck C."/>
            <person name="Linde J."/>
        </authorList>
    </citation>
    <scope>NUCLEOTIDE SEQUENCE [LARGE SCALE GENOMIC DNA]</scope>
</reference>
<name>A0A0A1TBM9_9HYPO</name>
<evidence type="ECO:0000313" key="3">
    <source>
        <dbReference type="EMBL" id="CEJ94486.1"/>
    </source>
</evidence>
<dbReference type="CDD" id="cd11377">
    <property type="entry name" value="Pro-peptidase_S53"/>
    <property type="match status" value="1"/>
</dbReference>
<evidence type="ECO:0000259" key="2">
    <source>
        <dbReference type="SMART" id="SM00944"/>
    </source>
</evidence>
<sequence>MKIAAIFLSAFVTAALGVPMGTSVVHEKRSQLPSHLSKRSAESDVVVPVRIALKQRNLDKGMDLIMDVSDPESKNSGKHYTQEQIVELFKPSEDYVNTVRDWLVKAGIPADQITLPNSQSCLGFHTTVRQLSKMLNTEYNFYVDSETDNEHFGTEQYALPATIADHADFITPGASAMRVRGKRSSPRRKMPLRAPPTNCASLYKDLKQVVYVMS</sequence>
<dbReference type="PANTHER" id="PTHR14218">
    <property type="entry name" value="PROTEASE S8 TRIPEPTIDYL PEPTIDASE I CLN2"/>
    <property type="match status" value="1"/>
</dbReference>
<dbReference type="EMBL" id="CDHN01000007">
    <property type="protein sequence ID" value="CEJ94486.1"/>
    <property type="molecule type" value="Genomic_DNA"/>
</dbReference>
<dbReference type="GO" id="GO:0004175">
    <property type="term" value="F:endopeptidase activity"/>
    <property type="evidence" value="ECO:0007669"/>
    <property type="project" value="TreeGrafter"/>
</dbReference>
<organism evidence="3 4">
    <name type="scientific">[Torrubiella] hemipterigena</name>
    <dbReference type="NCBI Taxonomy" id="1531966"/>
    <lineage>
        <taxon>Eukaryota</taxon>
        <taxon>Fungi</taxon>
        <taxon>Dikarya</taxon>
        <taxon>Ascomycota</taxon>
        <taxon>Pezizomycotina</taxon>
        <taxon>Sordariomycetes</taxon>
        <taxon>Hypocreomycetidae</taxon>
        <taxon>Hypocreales</taxon>
        <taxon>Clavicipitaceae</taxon>
        <taxon>Clavicipitaceae incertae sedis</taxon>
        <taxon>'Torrubiella' clade</taxon>
    </lineage>
</organism>
<keyword evidence="4" id="KW-1185">Reference proteome</keyword>
<feature type="chain" id="PRO_5001979485" description="Peptidase S53 activation domain-containing protein" evidence="1">
    <location>
        <begin position="18"/>
        <end position="214"/>
    </location>
</feature>
<protein>
    <recommendedName>
        <fullName evidence="2">Peptidase S53 activation domain-containing protein</fullName>
    </recommendedName>
</protein>
<dbReference type="InterPro" id="IPR015366">
    <property type="entry name" value="S53_propep"/>
</dbReference>
<gene>
    <name evidence="3" type="ORF">VHEMI10012</name>
</gene>
<dbReference type="SUPFAM" id="SSF54897">
    <property type="entry name" value="Protease propeptides/inhibitors"/>
    <property type="match status" value="1"/>
</dbReference>
<keyword evidence="1" id="KW-0732">Signal</keyword>
<feature type="domain" description="Peptidase S53 activation" evidence="2">
    <location>
        <begin position="33"/>
        <end position="176"/>
    </location>
</feature>
<dbReference type="PANTHER" id="PTHR14218:SF19">
    <property type="entry name" value="SERINE PROTEASE AORO, PUTATIVE (AFU_ORTHOLOGUE AFUA_6G10250)-RELATED"/>
    <property type="match status" value="1"/>
</dbReference>